<dbReference type="GO" id="GO:0008270">
    <property type="term" value="F:zinc ion binding"/>
    <property type="evidence" value="ECO:0007669"/>
    <property type="project" value="UniProtKB-KW"/>
</dbReference>
<keyword evidence="4 20" id="KW-0004">4Fe-4S</keyword>
<keyword evidence="13 20" id="KW-0408">Iron</keyword>
<dbReference type="Pfam" id="PF00136">
    <property type="entry name" value="DNA_pol_B"/>
    <property type="match status" value="1"/>
</dbReference>
<dbReference type="SUPFAM" id="SSF53098">
    <property type="entry name" value="Ribonuclease H-like"/>
    <property type="match status" value="1"/>
</dbReference>
<evidence type="ECO:0000256" key="10">
    <source>
        <dbReference type="ARBA" id="ARBA00022771"/>
    </source>
</evidence>
<accession>A0A2T0AG12</accession>
<evidence type="ECO:0000256" key="3">
    <source>
        <dbReference type="ARBA" id="ARBA00005755"/>
    </source>
</evidence>
<dbReference type="GO" id="GO:0000724">
    <property type="term" value="P:double-strand break repair via homologous recombination"/>
    <property type="evidence" value="ECO:0007669"/>
    <property type="project" value="TreeGrafter"/>
</dbReference>
<comment type="similarity">
    <text evidence="3 20">Belongs to the DNA polymerase type-B family.</text>
</comment>
<keyword evidence="8 20" id="KW-0479">Metal-binding</keyword>
<evidence type="ECO:0000256" key="15">
    <source>
        <dbReference type="ARBA" id="ARBA00023125"/>
    </source>
</evidence>
<dbReference type="FunFam" id="1.10.132.60:FF:000007">
    <property type="entry name" value="DNA polymerase"/>
    <property type="match status" value="1"/>
</dbReference>
<feature type="compositionally biased region" description="Acidic residues" evidence="21">
    <location>
        <begin position="567"/>
        <end position="587"/>
    </location>
</feature>
<feature type="compositionally biased region" description="Low complexity" evidence="21">
    <location>
        <begin position="71"/>
        <end position="87"/>
    </location>
</feature>
<evidence type="ECO:0000256" key="13">
    <source>
        <dbReference type="ARBA" id="ARBA00023004"/>
    </source>
</evidence>
<dbReference type="InterPro" id="IPR023211">
    <property type="entry name" value="DNA_pol_palm_dom_sf"/>
</dbReference>
<evidence type="ECO:0000256" key="16">
    <source>
        <dbReference type="ARBA" id="ARBA00023204"/>
    </source>
</evidence>
<keyword evidence="9" id="KW-0227">DNA damage</keyword>
<evidence type="ECO:0000256" key="8">
    <source>
        <dbReference type="ARBA" id="ARBA00022723"/>
    </source>
</evidence>
<feature type="compositionally biased region" description="Low complexity" evidence="21">
    <location>
        <begin position="681"/>
        <end position="699"/>
    </location>
</feature>
<feature type="compositionally biased region" description="Basic and acidic residues" evidence="21">
    <location>
        <begin position="939"/>
        <end position="950"/>
    </location>
</feature>
<comment type="caution">
    <text evidence="27">The sequence shown here is derived from an EMBL/GenBank/DDBJ whole genome shotgun (WGS) entry which is preliminary data.</text>
</comment>
<evidence type="ECO:0000256" key="20">
    <source>
        <dbReference type="RuleBase" id="RU000442"/>
    </source>
</evidence>
<dbReference type="GO" id="GO:0003887">
    <property type="term" value="F:DNA-directed DNA polymerase activity"/>
    <property type="evidence" value="ECO:0007669"/>
    <property type="project" value="UniProtKB-KW"/>
</dbReference>
<evidence type="ECO:0000256" key="11">
    <source>
        <dbReference type="ARBA" id="ARBA00022833"/>
    </source>
</evidence>
<dbReference type="GO" id="GO:0016035">
    <property type="term" value="C:zeta DNA polymerase complex"/>
    <property type="evidence" value="ECO:0007669"/>
    <property type="project" value="InterPro"/>
</dbReference>
<dbReference type="GO" id="GO:0005634">
    <property type="term" value="C:nucleus"/>
    <property type="evidence" value="ECO:0007669"/>
    <property type="project" value="UniProtKB-SubCell"/>
</dbReference>
<dbReference type="InterPro" id="IPR036397">
    <property type="entry name" value="RNaseH_sf"/>
</dbReference>
<reference evidence="27 28" key="1">
    <citation type="journal article" date="2018" name="Elife">
        <title>Functional genomics of lipid metabolism in the oleaginous yeast Rhodosporidium toruloides.</title>
        <authorList>
            <person name="Coradetti S.T."/>
            <person name="Pinel D."/>
            <person name="Geiselman G."/>
            <person name="Ito M."/>
            <person name="Mondo S."/>
            <person name="Reilly M.C."/>
            <person name="Cheng Y.F."/>
            <person name="Bauer S."/>
            <person name="Grigoriev I."/>
            <person name="Gladden J.M."/>
            <person name="Simmons B.A."/>
            <person name="Brem R."/>
            <person name="Arkin A.P."/>
            <person name="Skerker J.M."/>
        </authorList>
    </citation>
    <scope>NUCLEOTIDE SEQUENCE [LARGE SCALE GENOMIC DNA]</scope>
    <source>
        <strain evidence="27 28">NBRC 0880</strain>
    </source>
</reference>
<keyword evidence="17 20" id="KW-0539">Nucleus</keyword>
<dbReference type="GO" id="GO:0042276">
    <property type="term" value="P:error-prone translesion synthesis"/>
    <property type="evidence" value="ECO:0007669"/>
    <property type="project" value="TreeGrafter"/>
</dbReference>
<feature type="compositionally biased region" description="Acidic residues" evidence="21">
    <location>
        <begin position="878"/>
        <end position="888"/>
    </location>
</feature>
<dbReference type="PANTHER" id="PTHR45812:SF1">
    <property type="entry name" value="DNA POLYMERASE ZETA CATALYTIC SUBUNIT"/>
    <property type="match status" value="1"/>
</dbReference>
<dbReference type="PRINTS" id="PR00106">
    <property type="entry name" value="DNAPOLB"/>
</dbReference>
<dbReference type="GO" id="GO:0000166">
    <property type="term" value="F:nucleotide binding"/>
    <property type="evidence" value="ECO:0007669"/>
    <property type="project" value="InterPro"/>
</dbReference>
<feature type="compositionally biased region" description="Low complexity" evidence="21">
    <location>
        <begin position="788"/>
        <end position="802"/>
    </location>
</feature>
<feature type="region of interest" description="Disordered" evidence="21">
    <location>
        <begin position="821"/>
        <end position="1029"/>
    </location>
</feature>
<dbReference type="InterPro" id="IPR025687">
    <property type="entry name" value="Znf-C4pol"/>
</dbReference>
<feature type="compositionally biased region" description="Polar residues" evidence="21">
    <location>
        <begin position="991"/>
        <end position="1003"/>
    </location>
</feature>
<feature type="domain" description="C4-type zinc-finger of DNA polymerase delta" evidence="24">
    <location>
        <begin position="1909"/>
        <end position="1979"/>
    </location>
</feature>
<dbReference type="GO" id="GO:0006260">
    <property type="term" value="P:DNA replication"/>
    <property type="evidence" value="ECO:0007669"/>
    <property type="project" value="UniProtKB-KW"/>
</dbReference>
<proteinExistence type="inferred from homology"/>
<feature type="compositionally biased region" description="Polar residues" evidence="21">
    <location>
        <begin position="963"/>
        <end position="980"/>
    </location>
</feature>
<feature type="compositionally biased region" description="Basic and acidic residues" evidence="21">
    <location>
        <begin position="606"/>
        <end position="619"/>
    </location>
</feature>
<evidence type="ECO:0000256" key="4">
    <source>
        <dbReference type="ARBA" id="ARBA00022485"/>
    </source>
</evidence>
<dbReference type="CDD" id="cd05534">
    <property type="entry name" value="POLBc_zeta"/>
    <property type="match status" value="1"/>
</dbReference>
<feature type="domain" description="DNA polymerase zeta catalytic subunit N-terminal" evidence="26">
    <location>
        <begin position="104"/>
        <end position="157"/>
    </location>
</feature>
<evidence type="ECO:0000256" key="21">
    <source>
        <dbReference type="SAM" id="MobiDB-lite"/>
    </source>
</evidence>
<feature type="region of interest" description="Disordered" evidence="21">
    <location>
        <begin position="68"/>
        <end position="94"/>
    </location>
</feature>
<dbReference type="FunFam" id="3.30.420.10:FF:000024">
    <property type="entry name" value="DNA polymerase zeta catalytic subunit"/>
    <property type="match status" value="1"/>
</dbReference>
<comment type="subunit">
    <text evidence="19">Forms DNA polymerase zeta with REV7.</text>
</comment>
<dbReference type="SUPFAM" id="SSF56672">
    <property type="entry name" value="DNA/RNA polymerases"/>
    <property type="match status" value="1"/>
</dbReference>
<evidence type="ECO:0000256" key="14">
    <source>
        <dbReference type="ARBA" id="ARBA00023014"/>
    </source>
</evidence>
<evidence type="ECO:0000256" key="12">
    <source>
        <dbReference type="ARBA" id="ARBA00022932"/>
    </source>
</evidence>
<dbReference type="Proteomes" id="UP000239560">
    <property type="component" value="Unassembled WGS sequence"/>
</dbReference>
<dbReference type="InterPro" id="IPR056435">
    <property type="entry name" value="DPOD/Z_N"/>
</dbReference>
<evidence type="ECO:0000256" key="19">
    <source>
        <dbReference type="ARBA" id="ARBA00066055"/>
    </source>
</evidence>
<name>A0A2T0AG12_RHOTO</name>
<organism evidence="27 28">
    <name type="scientific">Rhodotorula toruloides</name>
    <name type="common">Yeast</name>
    <name type="synonym">Rhodosporidium toruloides</name>
    <dbReference type="NCBI Taxonomy" id="5286"/>
    <lineage>
        <taxon>Eukaryota</taxon>
        <taxon>Fungi</taxon>
        <taxon>Dikarya</taxon>
        <taxon>Basidiomycota</taxon>
        <taxon>Pucciniomycotina</taxon>
        <taxon>Microbotryomycetes</taxon>
        <taxon>Sporidiobolales</taxon>
        <taxon>Sporidiobolaceae</taxon>
        <taxon>Rhodotorula</taxon>
    </lineage>
</organism>
<evidence type="ECO:0000256" key="6">
    <source>
        <dbReference type="ARBA" id="ARBA00022695"/>
    </source>
</evidence>
<evidence type="ECO:0000256" key="18">
    <source>
        <dbReference type="ARBA" id="ARBA00049244"/>
    </source>
</evidence>
<dbReference type="Pfam" id="PF24055">
    <property type="entry name" value="POL3_N"/>
    <property type="match status" value="1"/>
</dbReference>
<keyword evidence="14 20" id="KW-0411">Iron-sulfur</keyword>
<keyword evidence="5 20" id="KW-0808">Transferase</keyword>
<keyword evidence="7 20" id="KW-0235">DNA replication</keyword>
<comment type="subcellular location">
    <subcellularLocation>
        <location evidence="2 20">Nucleus</location>
    </subcellularLocation>
</comment>
<feature type="domain" description="DNA-directed DNA polymerase family B multifunctional" evidence="22">
    <location>
        <begin position="1420"/>
        <end position="1867"/>
    </location>
</feature>
<evidence type="ECO:0000256" key="9">
    <source>
        <dbReference type="ARBA" id="ARBA00022763"/>
    </source>
</evidence>
<dbReference type="OrthoDB" id="2414538at2759"/>
<keyword evidence="12 20" id="KW-0239">DNA-directed DNA polymerase</keyword>
<feature type="non-terminal residue" evidence="27">
    <location>
        <position position="1"/>
    </location>
</feature>
<evidence type="ECO:0000259" key="24">
    <source>
        <dbReference type="Pfam" id="PF14260"/>
    </source>
</evidence>
<feature type="region of interest" description="Disordered" evidence="21">
    <location>
        <begin position="553"/>
        <end position="804"/>
    </location>
</feature>
<dbReference type="InterPro" id="IPR006172">
    <property type="entry name" value="DNA-dir_DNA_pol_B"/>
</dbReference>
<evidence type="ECO:0000256" key="2">
    <source>
        <dbReference type="ARBA" id="ARBA00004123"/>
    </source>
</evidence>
<feature type="domain" description="DNA-directed DNA polymerase family B exonuclease" evidence="23">
    <location>
        <begin position="1169"/>
        <end position="1342"/>
    </location>
</feature>
<dbReference type="Pfam" id="PF03104">
    <property type="entry name" value="DNA_pol_B_exo1"/>
    <property type="match status" value="1"/>
</dbReference>
<sequence>MLSIQMCSWTSLDVSWGDLLDPLLVVTSSKLTSRLDHFVSPLAPVARLLLYLRRLFCALAMTGTTAEPPNGAAASSATPQQATSTGQEAGGTAAPTVPLEDCFIRFRLSAIDYIQAPDRSKYDNRRSPFAKDDLRAVPVIRIWGATDRGQRVTAHVHGAYPYVYVDYKGKLDPESVNEYIRRFGSALNRAMELSLPSKHKKGQSPQYVAFVVPCKGTHFYGYSVGYKPFLKVYMVNPRHKNRLSELLRSGAVLQTQFDVYEAHIPFLLQFMLDANLFGCGWVETGECAFREELPDYQPTPSDEYNPPSCSGPYAFRTYTTRTVPPSRMHPSPDAGGPVKVSYCALELDLPISAILNRRRLTPRNLHHDFIELLHPERVERGKNVRSVRELWEDEQRRRAATGESGPFDIVDNVPRAFDKRPPTDPIWRREPEFRRKVAQRVEEDLRAFREKVGPKGRGAPEFETYVEDKEKFVEQSGSWWMERIRTTFEQVDAVYIERFLEDEEKNYPFGAWAVRGFGLNVTEAQEAAWLHAGRTEVDINRLHASQAAAKLAARAARRRRQDPRLADEDDDDGMEADSDPDADGSDVDDGRQPPATQAEALARSRRTMDRAEQRGREDSVQEGEWEKDADEEEDEEDYWGINAGTDRLPADGSLDGRSAYSVSPSVSPTKRTLVSPEQARSRAGSVAAASTDDSDSAPPTKKRKVDDSTLTRPASNGGPFGRQAASFQSTGPRGLSPSKGAATAQPARSSPVSRSMSRNGSTPAVSPSKRSKHNPFASPNKGVVVRIAKSASNAPSPQNASPLAEEAPEVLFTFRAAAAVGDESPSKPVGASHSSETRSSAPPLEYFLQSSAEDGSPTPPERMRSAMTPSQAVAELADLPDDAFDEDYQPTPTIKEEVPSQVPLELRSSPGLLRLIANGSNSSARADPLEASESEQEEDVKPQLEVEQPIKKHVAFADPHASPTVSASPPRTLTPANSTAESRRLQPSLADHTSQQTNESDPTTVAPPPPPRKDYPQARHTFTYSAPPPASYQLLQTIESYGQPTFRYKDPHYSKPADVPRKAREYGGRSFRLYGTTVKSLPPFVHCDGARRVPSEEDGRRKRRIRKVKTWETAKRPPTLADVRAWLEANGAASAQAKKPRFNPIKSQIEGPTQKSEKFTATKGAATQREKQHMAVLSMELHVNTRDDLLPDPKEDAIEAIFYCLQSDNEDLDANGRSANTHVGVIAVGTDDSYRVLGITDYGLEFVEDELTLIGTFLDKLRDEWDPECVAGYEVHHASWGYLLERAEARFSWNLVPELGRVKYGDTGRFGNAQTDRWGFNQSSTLNFTGRHVLPIWRILKADNKFQQNSFEHIAFHVLRERTPHWSFRVLTEWYTSDDPAKIAKVFQYWRNRVEMNVEMIDAAEVVDQCCESARVFGVDFNSVRTRGSQFKVESVMFKISKPESFLLLSPNRVQVGKQNAAECQPLIMEPKSAFYKGPLLVMDFQSLYPSVMIAYNYCYSTCLGRVHDFKGSSKFGTSEINLPAGLLQLMKDDITISPNGMMFVKPRIRKSLLAKMLSELLDTRVMVKSSMKGVEGDKALTKLLNARQLALKFLANVTYGYTSATFSGRMPAVEIADAIVQTGRETLERALETIHSVKEWGAEVVYGDTDSLFIYLPGKTKDEAFRIGNEIADVVTSQNPRPIKLKFEKVYLPCVLLAKKRYVGFKYEYKAQKEPDFDAKGIETVRRDGIAATQKMQETCLKILFRTSDLSLVKEYCQRQWKKLQAGDVSPQDFVIAKKVKLGSYAEGRLPPPGAAVAARAMLEDPRAEPEYGERVPYVMFQAEPGQKQVHRAIAPKEFLADPRLRLDATHYIERMMIPPLERIFNLMGADVTSWYREMAKSKRVHRIADGKGGRAAMLEQHFKSNRCVACDGPHGENGLCPDCRAHPTEAIYSLSGRKQALLQRQRALHQICVSCSSNPLLEAIACDSIDCPNLYSRVRNSNELAKLADPSTLVF</sequence>
<keyword evidence="10 20" id="KW-0863">Zinc-finger</keyword>
<feature type="domain" description="DNA polymerase delta/zeta catalytic subunit N-terminal" evidence="25">
    <location>
        <begin position="158"/>
        <end position="239"/>
    </location>
</feature>
<comment type="cofactor">
    <cofactor evidence="1 20">
        <name>[4Fe-4S] cluster</name>
        <dbReference type="ChEBI" id="CHEBI:49883"/>
    </cofactor>
</comment>
<dbReference type="Gene3D" id="1.10.287.690">
    <property type="entry name" value="Helix hairpin bin"/>
    <property type="match status" value="1"/>
</dbReference>
<evidence type="ECO:0000259" key="26">
    <source>
        <dbReference type="Pfam" id="PF24065"/>
    </source>
</evidence>
<comment type="catalytic activity">
    <reaction evidence="18 20">
        <text>DNA(n) + a 2'-deoxyribonucleoside 5'-triphosphate = DNA(n+1) + diphosphate</text>
        <dbReference type="Rhea" id="RHEA:22508"/>
        <dbReference type="Rhea" id="RHEA-COMP:17339"/>
        <dbReference type="Rhea" id="RHEA-COMP:17340"/>
        <dbReference type="ChEBI" id="CHEBI:33019"/>
        <dbReference type="ChEBI" id="CHEBI:61560"/>
        <dbReference type="ChEBI" id="CHEBI:173112"/>
        <dbReference type="EC" id="2.7.7.7"/>
    </reaction>
</comment>
<keyword evidence="11 20" id="KW-0862">Zinc</keyword>
<dbReference type="EC" id="2.7.7.7" evidence="20"/>
<keyword evidence="6 20" id="KW-0548">Nucleotidyltransferase</keyword>
<dbReference type="Gene3D" id="1.10.132.60">
    <property type="entry name" value="DNA polymerase family B, C-terminal domain"/>
    <property type="match status" value="1"/>
</dbReference>
<evidence type="ECO:0000256" key="17">
    <source>
        <dbReference type="ARBA" id="ARBA00023242"/>
    </source>
</evidence>
<dbReference type="InterPro" id="IPR043502">
    <property type="entry name" value="DNA/RNA_pol_sf"/>
</dbReference>
<feature type="compositionally biased region" description="Acidic residues" evidence="21">
    <location>
        <begin position="620"/>
        <end position="638"/>
    </location>
</feature>
<evidence type="ECO:0000256" key="1">
    <source>
        <dbReference type="ARBA" id="ARBA00001966"/>
    </source>
</evidence>
<dbReference type="InterPro" id="IPR030559">
    <property type="entry name" value="PolZ_Rev3"/>
</dbReference>
<dbReference type="GO" id="GO:0003677">
    <property type="term" value="F:DNA binding"/>
    <property type="evidence" value="ECO:0007669"/>
    <property type="project" value="UniProtKB-KW"/>
</dbReference>
<dbReference type="Gene3D" id="3.30.342.10">
    <property type="entry name" value="DNA Polymerase, chain B, domain 1"/>
    <property type="match status" value="1"/>
</dbReference>
<dbReference type="InterPro" id="IPR017964">
    <property type="entry name" value="DNA-dir_DNA_pol_B_CS"/>
</dbReference>
<evidence type="ECO:0000256" key="7">
    <source>
        <dbReference type="ARBA" id="ARBA00022705"/>
    </source>
</evidence>
<evidence type="ECO:0000256" key="5">
    <source>
        <dbReference type="ARBA" id="ARBA00022679"/>
    </source>
</evidence>
<evidence type="ECO:0000313" key="28">
    <source>
        <dbReference type="Proteomes" id="UP000239560"/>
    </source>
</evidence>
<protein>
    <recommendedName>
        <fullName evidence="20">DNA polymerase</fullName>
        <ecNumber evidence="20">2.7.7.7</ecNumber>
    </recommendedName>
</protein>
<dbReference type="Gene3D" id="3.90.1600.10">
    <property type="entry name" value="Palm domain of DNA polymerase"/>
    <property type="match status" value="1"/>
</dbReference>
<dbReference type="Pfam" id="PF14260">
    <property type="entry name" value="zf-C4pol"/>
    <property type="match status" value="1"/>
</dbReference>
<dbReference type="Pfam" id="PF24065">
    <property type="entry name" value="REV3_N"/>
    <property type="match status" value="1"/>
</dbReference>
<dbReference type="Gene3D" id="3.30.420.10">
    <property type="entry name" value="Ribonuclease H-like superfamily/Ribonuclease H"/>
    <property type="match status" value="1"/>
</dbReference>
<keyword evidence="16" id="KW-0234">DNA repair</keyword>
<dbReference type="InterPro" id="IPR006133">
    <property type="entry name" value="DNA-dir_DNA_pol_B_exonuc"/>
</dbReference>
<dbReference type="InterPro" id="IPR042087">
    <property type="entry name" value="DNA_pol_B_thumb"/>
</dbReference>
<feature type="compositionally biased region" description="Polar residues" evidence="21">
    <location>
        <begin position="746"/>
        <end position="765"/>
    </location>
</feature>
<feature type="compositionally biased region" description="Polar residues" evidence="21">
    <location>
        <begin position="660"/>
        <end position="672"/>
    </location>
</feature>
<keyword evidence="15 20" id="KW-0238">DNA-binding</keyword>
<dbReference type="PANTHER" id="PTHR45812">
    <property type="entry name" value="DNA POLYMERASE ZETA CATALYTIC SUBUNIT"/>
    <property type="match status" value="1"/>
</dbReference>
<dbReference type="EMBL" id="LCTV02000002">
    <property type="protein sequence ID" value="PRQ76924.1"/>
    <property type="molecule type" value="Genomic_DNA"/>
</dbReference>
<dbReference type="InterPro" id="IPR056447">
    <property type="entry name" value="REV3_N"/>
</dbReference>
<dbReference type="InterPro" id="IPR012337">
    <property type="entry name" value="RNaseH-like_sf"/>
</dbReference>
<dbReference type="GO" id="GO:0051539">
    <property type="term" value="F:4 iron, 4 sulfur cluster binding"/>
    <property type="evidence" value="ECO:0007669"/>
    <property type="project" value="UniProtKB-KW"/>
</dbReference>
<dbReference type="PROSITE" id="PS00116">
    <property type="entry name" value="DNA_POLYMERASE_B"/>
    <property type="match status" value="1"/>
</dbReference>
<evidence type="ECO:0000259" key="25">
    <source>
        <dbReference type="Pfam" id="PF24055"/>
    </source>
</evidence>
<gene>
    <name evidence="27" type="ORF">AAT19DRAFT_12342</name>
</gene>
<dbReference type="FunFam" id="1.10.287.690:FF:000002">
    <property type="entry name" value="DNA polymerase zeta"/>
    <property type="match status" value="1"/>
</dbReference>
<evidence type="ECO:0000313" key="27">
    <source>
        <dbReference type="EMBL" id="PRQ76924.1"/>
    </source>
</evidence>
<dbReference type="InterPro" id="IPR006134">
    <property type="entry name" value="DNA-dir_DNA_pol_B_multi_dom"/>
</dbReference>
<evidence type="ECO:0000259" key="22">
    <source>
        <dbReference type="Pfam" id="PF00136"/>
    </source>
</evidence>
<dbReference type="CDD" id="cd05778">
    <property type="entry name" value="DNA_polB_zeta_exo"/>
    <property type="match status" value="1"/>
</dbReference>
<evidence type="ECO:0000259" key="23">
    <source>
        <dbReference type="Pfam" id="PF03104"/>
    </source>
</evidence>
<dbReference type="SMART" id="SM00486">
    <property type="entry name" value="POLBc"/>
    <property type="match status" value="1"/>
</dbReference>